<feature type="transmembrane region" description="Helical" evidence="2">
    <location>
        <begin position="12"/>
        <end position="29"/>
    </location>
</feature>
<feature type="transmembrane region" description="Helical" evidence="2">
    <location>
        <begin position="197"/>
        <end position="216"/>
    </location>
</feature>
<feature type="transmembrane region" description="Helical" evidence="2">
    <location>
        <begin position="332"/>
        <end position="351"/>
    </location>
</feature>
<dbReference type="InterPro" id="IPR014550">
    <property type="entry name" value="UCP028704_OpgC"/>
</dbReference>
<dbReference type="PIRSF" id="PIRSF028704">
    <property type="entry name" value="UPC028704"/>
    <property type="match status" value="1"/>
</dbReference>
<feature type="transmembrane region" description="Helical" evidence="2">
    <location>
        <begin position="140"/>
        <end position="161"/>
    </location>
</feature>
<reference evidence="3" key="2">
    <citation type="submission" date="2020-09" db="EMBL/GenBank/DDBJ databases">
        <authorList>
            <person name="Sun Q."/>
            <person name="Sedlacek I."/>
        </authorList>
    </citation>
    <scope>NUCLEOTIDE SEQUENCE</scope>
    <source>
        <strain evidence="3">CCM 7684</strain>
    </source>
</reference>
<dbReference type="PANTHER" id="PTHR38592:SF3">
    <property type="entry name" value="BLL4819 PROTEIN"/>
    <property type="match status" value="1"/>
</dbReference>
<feature type="transmembrane region" description="Helical" evidence="2">
    <location>
        <begin position="270"/>
        <end position="289"/>
    </location>
</feature>
<feature type="transmembrane region" description="Helical" evidence="2">
    <location>
        <begin position="228"/>
        <end position="250"/>
    </location>
</feature>
<gene>
    <name evidence="3" type="ORF">GCM10007276_15100</name>
</gene>
<feature type="transmembrane region" description="Helical" evidence="2">
    <location>
        <begin position="85"/>
        <end position="104"/>
    </location>
</feature>
<dbReference type="Proteomes" id="UP000602745">
    <property type="component" value="Unassembled WGS sequence"/>
</dbReference>
<dbReference type="AlphaFoldDB" id="A0A8J2VS69"/>
<dbReference type="EMBL" id="BMCP01000002">
    <property type="protein sequence ID" value="GGE38771.1"/>
    <property type="molecule type" value="Genomic_DNA"/>
</dbReference>
<dbReference type="PANTHER" id="PTHR38592">
    <property type="entry name" value="BLL4819 PROTEIN"/>
    <property type="match status" value="1"/>
</dbReference>
<reference evidence="3" key="1">
    <citation type="journal article" date="2014" name="Int. J. Syst. Evol. Microbiol.">
        <title>Complete genome sequence of Corynebacterium casei LMG S-19264T (=DSM 44701T), isolated from a smear-ripened cheese.</title>
        <authorList>
            <consortium name="US DOE Joint Genome Institute (JGI-PGF)"/>
            <person name="Walter F."/>
            <person name="Albersmeier A."/>
            <person name="Kalinowski J."/>
            <person name="Ruckert C."/>
        </authorList>
    </citation>
    <scope>NUCLEOTIDE SEQUENCE</scope>
    <source>
        <strain evidence="3">CCM 7684</strain>
    </source>
</reference>
<protein>
    <submittedName>
        <fullName evidence="3">Membrane protein</fullName>
    </submittedName>
</protein>
<dbReference type="RefSeq" id="WP_188409158.1">
    <property type="nucleotide sequence ID" value="NZ_BMCP01000002.1"/>
</dbReference>
<name>A0A8J2VS69_9RHOB</name>
<evidence type="ECO:0000313" key="4">
    <source>
        <dbReference type="Proteomes" id="UP000602745"/>
    </source>
</evidence>
<feature type="region of interest" description="Disordered" evidence="1">
    <location>
        <begin position="364"/>
        <end position="405"/>
    </location>
</feature>
<proteinExistence type="predicted"/>
<keyword evidence="2" id="KW-1133">Transmembrane helix</keyword>
<feature type="transmembrane region" description="Helical" evidence="2">
    <location>
        <begin position="168"/>
        <end position="185"/>
    </location>
</feature>
<keyword evidence="2" id="KW-0472">Membrane</keyword>
<sequence>MRGNVGNRDVRIDFFRGLALLSIFINHIPGNLYDRFTHRNFGFSDAAELFVFLAGFVAALAYFPKFLEGRVLAQSYKSMRRSGQLYLAHIASIVAAIALFAFAAKLYGDASIAGKINIAPILEDPANTILGLATLGHQLGYFNILPMYIVLLAMLPVIMMLARIDLRLALGASFALYLATHLFGLNLPQYPLGGGWFFNPLAWQFLFTIGFTAGALTRSGHGVPYHPVVFYAAVGFLTVAFVWAITGFWVDNANIPNPITLFGFDKTNESLMRLLHVLALVYVFVHSPVGEWCKQIRYDHPIALVGRHSLPIFCTASLLSMASMILREEQGGSFGLDTVLISIGVAIQLGLAQVMEWNRTATVPKPSTVPQTKPAKALPDHARASLKSGKSTAPASLAAVPIRAR</sequence>
<feature type="transmembrane region" description="Helical" evidence="2">
    <location>
        <begin position="310"/>
        <end position="326"/>
    </location>
</feature>
<dbReference type="Pfam" id="PF10129">
    <property type="entry name" value="OpgC_C"/>
    <property type="match status" value="1"/>
</dbReference>
<organism evidence="3 4">
    <name type="scientific">Agaricicola taiwanensis</name>
    <dbReference type="NCBI Taxonomy" id="591372"/>
    <lineage>
        <taxon>Bacteria</taxon>
        <taxon>Pseudomonadati</taxon>
        <taxon>Pseudomonadota</taxon>
        <taxon>Alphaproteobacteria</taxon>
        <taxon>Rhodobacterales</taxon>
        <taxon>Paracoccaceae</taxon>
        <taxon>Agaricicola</taxon>
    </lineage>
</organism>
<accession>A0A8J2VS69</accession>
<keyword evidence="4" id="KW-1185">Reference proteome</keyword>
<feature type="transmembrane region" description="Helical" evidence="2">
    <location>
        <begin position="41"/>
        <end position="64"/>
    </location>
</feature>
<comment type="caution">
    <text evidence="3">The sequence shown here is derived from an EMBL/GenBank/DDBJ whole genome shotgun (WGS) entry which is preliminary data.</text>
</comment>
<evidence type="ECO:0000256" key="1">
    <source>
        <dbReference type="SAM" id="MobiDB-lite"/>
    </source>
</evidence>
<keyword evidence="2" id="KW-0812">Transmembrane</keyword>
<evidence type="ECO:0000256" key="2">
    <source>
        <dbReference type="SAM" id="Phobius"/>
    </source>
</evidence>
<evidence type="ECO:0000313" key="3">
    <source>
        <dbReference type="EMBL" id="GGE38771.1"/>
    </source>
</evidence>